<dbReference type="EC" id="2.1.1.198" evidence="6"/>
<dbReference type="NCBIfam" id="TIGR00096">
    <property type="entry name" value="16S rRNA (cytidine(1402)-2'-O)-methyltransferase"/>
    <property type="match status" value="1"/>
</dbReference>
<dbReference type="PANTHER" id="PTHR46111:SF1">
    <property type="entry name" value="RIBOSOMAL RNA SMALL SUBUNIT METHYLTRANSFERASE I"/>
    <property type="match status" value="1"/>
</dbReference>
<organism evidence="8 9">
    <name type="scientific">Candidatus Yanofskybacteria bacterium GW2011_GWC2_41_9</name>
    <dbReference type="NCBI Taxonomy" id="1619029"/>
    <lineage>
        <taxon>Bacteria</taxon>
        <taxon>Candidatus Yanofskyibacteriota</taxon>
    </lineage>
</organism>
<evidence type="ECO:0000259" key="7">
    <source>
        <dbReference type="Pfam" id="PF00590"/>
    </source>
</evidence>
<comment type="similarity">
    <text evidence="6">Belongs to the methyltransferase superfamily. RsmI family.</text>
</comment>
<proteinExistence type="inferred from homology"/>
<evidence type="ECO:0000256" key="1">
    <source>
        <dbReference type="ARBA" id="ARBA00022490"/>
    </source>
</evidence>
<keyword evidence="2 6" id="KW-0698">rRNA processing</keyword>
<comment type="catalytic activity">
    <reaction evidence="6">
        <text>cytidine(1402) in 16S rRNA + S-adenosyl-L-methionine = 2'-O-methylcytidine(1402) in 16S rRNA + S-adenosyl-L-homocysteine + H(+)</text>
        <dbReference type="Rhea" id="RHEA:42924"/>
        <dbReference type="Rhea" id="RHEA-COMP:10285"/>
        <dbReference type="Rhea" id="RHEA-COMP:10286"/>
        <dbReference type="ChEBI" id="CHEBI:15378"/>
        <dbReference type="ChEBI" id="CHEBI:57856"/>
        <dbReference type="ChEBI" id="CHEBI:59789"/>
        <dbReference type="ChEBI" id="CHEBI:74495"/>
        <dbReference type="ChEBI" id="CHEBI:82748"/>
        <dbReference type="EC" id="2.1.1.198"/>
    </reaction>
</comment>
<dbReference type="EMBL" id="LCCE01000027">
    <property type="protein sequence ID" value="KKS26309.1"/>
    <property type="molecule type" value="Genomic_DNA"/>
</dbReference>
<dbReference type="FunFam" id="3.30.950.10:FF:000002">
    <property type="entry name" value="Ribosomal RNA small subunit methyltransferase I"/>
    <property type="match status" value="1"/>
</dbReference>
<dbReference type="Pfam" id="PF00590">
    <property type="entry name" value="TP_methylase"/>
    <property type="match status" value="1"/>
</dbReference>
<comment type="caution">
    <text evidence="8">The sequence shown here is derived from an EMBL/GenBank/DDBJ whole genome shotgun (WGS) entry which is preliminary data.</text>
</comment>
<evidence type="ECO:0000256" key="5">
    <source>
        <dbReference type="ARBA" id="ARBA00022691"/>
    </source>
</evidence>
<accession>A0A0G0XN76</accession>
<sequence>MLIGDCLKRTNNITINKIAIGIVVVLYIVATPIGNLEDITLRAISALSNADLILAEDTRITRTLLERYNIKKDIISYHQHSALQKIDRIIGLLKEGKTLALVSDAGTPGINDPGNFLIMKALEVLPDLKIVPMPGANAAVSALSISGFPSDQFVYLGFPPHKKGRQTFFKNIGEIEKTIVFYESKYRILKTLEELKKNSTVGERKIMVARELTKQFETIYRGTVDEVSAKLSHDNILGEFVVVIASTNH</sequence>
<keyword evidence="1 6" id="KW-0963">Cytoplasm</keyword>
<dbReference type="GO" id="GO:0005737">
    <property type="term" value="C:cytoplasm"/>
    <property type="evidence" value="ECO:0007669"/>
    <property type="project" value="UniProtKB-SubCell"/>
</dbReference>
<comment type="function">
    <text evidence="6">Catalyzes the 2'-O-methylation of the ribose of cytidine 1402 (C1402) in 16S rRNA.</text>
</comment>
<evidence type="ECO:0000256" key="2">
    <source>
        <dbReference type="ARBA" id="ARBA00022552"/>
    </source>
</evidence>
<evidence type="ECO:0000256" key="4">
    <source>
        <dbReference type="ARBA" id="ARBA00022679"/>
    </source>
</evidence>
<reference evidence="8 9" key="1">
    <citation type="journal article" date="2015" name="Nature">
        <title>rRNA introns, odd ribosomes, and small enigmatic genomes across a large radiation of phyla.</title>
        <authorList>
            <person name="Brown C.T."/>
            <person name="Hug L.A."/>
            <person name="Thomas B.C."/>
            <person name="Sharon I."/>
            <person name="Castelle C.J."/>
            <person name="Singh A."/>
            <person name="Wilkins M.J."/>
            <person name="Williams K.H."/>
            <person name="Banfield J.F."/>
        </authorList>
    </citation>
    <scope>NUCLEOTIDE SEQUENCE [LARGE SCALE GENOMIC DNA]</scope>
</reference>
<evidence type="ECO:0000256" key="3">
    <source>
        <dbReference type="ARBA" id="ARBA00022603"/>
    </source>
</evidence>
<dbReference type="AlphaFoldDB" id="A0A0G0XN76"/>
<dbReference type="Gene3D" id="3.40.1010.10">
    <property type="entry name" value="Cobalt-precorrin-4 Transmethylase, Domain 1"/>
    <property type="match status" value="1"/>
</dbReference>
<dbReference type="PANTHER" id="PTHR46111">
    <property type="entry name" value="RIBOSOMAL RNA SMALL SUBUNIT METHYLTRANSFERASE I"/>
    <property type="match status" value="1"/>
</dbReference>
<dbReference type="InterPro" id="IPR018063">
    <property type="entry name" value="SAM_MeTrfase_RsmI_CS"/>
</dbReference>
<feature type="domain" description="Tetrapyrrole methylase" evidence="7">
    <location>
        <begin position="26"/>
        <end position="227"/>
    </location>
</feature>
<dbReference type="InterPro" id="IPR008189">
    <property type="entry name" value="rRNA_ssu_MeTfrase_I"/>
</dbReference>
<dbReference type="CDD" id="cd11648">
    <property type="entry name" value="RsmI"/>
    <property type="match status" value="1"/>
</dbReference>
<dbReference type="InterPro" id="IPR000878">
    <property type="entry name" value="4pyrrol_Mease"/>
</dbReference>
<dbReference type="PATRIC" id="fig|1619029.3.peg.484"/>
<evidence type="ECO:0000313" key="9">
    <source>
        <dbReference type="Proteomes" id="UP000033859"/>
    </source>
</evidence>
<dbReference type="HAMAP" id="MF_01877">
    <property type="entry name" value="16SrRNA_methyltr_I"/>
    <property type="match status" value="1"/>
</dbReference>
<dbReference type="InterPro" id="IPR035996">
    <property type="entry name" value="4pyrrol_Methylase_sf"/>
</dbReference>
<keyword evidence="3 6" id="KW-0489">Methyltransferase</keyword>
<keyword evidence="4 6" id="KW-0808">Transferase</keyword>
<dbReference type="GO" id="GO:0070677">
    <property type="term" value="F:rRNA (cytosine-2'-O-)-methyltransferase activity"/>
    <property type="evidence" value="ECO:0007669"/>
    <property type="project" value="UniProtKB-UniRule"/>
</dbReference>
<dbReference type="InterPro" id="IPR014776">
    <property type="entry name" value="4pyrrole_Mease_sub2"/>
</dbReference>
<protein>
    <recommendedName>
        <fullName evidence="6">Ribosomal RNA small subunit methyltransferase I</fullName>
        <ecNumber evidence="6">2.1.1.198</ecNumber>
    </recommendedName>
    <alternativeName>
        <fullName evidence="6">16S rRNA 2'-O-ribose C1402 methyltransferase</fullName>
    </alternativeName>
    <alternativeName>
        <fullName evidence="6">rRNA (cytidine-2'-O-)-methyltransferase RsmI</fullName>
    </alternativeName>
</protein>
<gene>
    <name evidence="6" type="primary">rsmI</name>
    <name evidence="8" type="ORF">UU84_C0027G0009</name>
</gene>
<dbReference type="PIRSF" id="PIRSF005917">
    <property type="entry name" value="MTase_YraL"/>
    <property type="match status" value="1"/>
</dbReference>
<evidence type="ECO:0000256" key="6">
    <source>
        <dbReference type="HAMAP-Rule" id="MF_01877"/>
    </source>
</evidence>
<keyword evidence="5 6" id="KW-0949">S-adenosyl-L-methionine</keyword>
<dbReference type="Gene3D" id="3.30.950.10">
    <property type="entry name" value="Methyltransferase, Cobalt-precorrin-4 Transmethylase, Domain 2"/>
    <property type="match status" value="1"/>
</dbReference>
<dbReference type="SUPFAM" id="SSF53790">
    <property type="entry name" value="Tetrapyrrole methylase"/>
    <property type="match status" value="1"/>
</dbReference>
<dbReference type="Proteomes" id="UP000033859">
    <property type="component" value="Unassembled WGS sequence"/>
</dbReference>
<name>A0A0G0XN76_9BACT</name>
<dbReference type="PROSITE" id="PS01296">
    <property type="entry name" value="RSMI"/>
    <property type="match status" value="1"/>
</dbReference>
<dbReference type="InterPro" id="IPR014777">
    <property type="entry name" value="4pyrrole_Mease_sub1"/>
</dbReference>
<comment type="subcellular location">
    <subcellularLocation>
        <location evidence="6">Cytoplasm</location>
    </subcellularLocation>
</comment>
<evidence type="ECO:0000313" key="8">
    <source>
        <dbReference type="EMBL" id="KKS26309.1"/>
    </source>
</evidence>